<accession>A0A183MJ76</accession>
<dbReference type="Pfam" id="PF20049">
    <property type="entry name" value="DUF6451"/>
    <property type="match status" value="1"/>
</dbReference>
<sequence>MVADDQRLFHTPFIPSEYWNLCEPLVWNQSFPTPLGGYSISTNSIQVSDIRFSSFQFRKQHTHHEKAISTTQEEHGIQWTDWVQLDYLDFLDDLGILFHEQKQIQVNTASTAATSASVGFNIRSGKSKILKYDTENANPLTLDRETLGQVDTFTYLDADVKVWIGKTRTAFLQLKNIWNSKQLSANIEIRIIKTKVKTVLL</sequence>
<reference evidence="1 2" key="1">
    <citation type="submission" date="2018-11" db="EMBL/GenBank/DDBJ databases">
        <authorList>
            <consortium name="Pathogen Informatics"/>
        </authorList>
    </citation>
    <scope>NUCLEOTIDE SEQUENCE [LARGE SCALE GENOMIC DNA]</scope>
    <source>
        <strain evidence="1 2">Zambia</strain>
    </source>
</reference>
<name>A0A183MJ76_9TREM</name>
<dbReference type="EMBL" id="UZAI01017062">
    <property type="protein sequence ID" value="VDP19968.1"/>
    <property type="molecule type" value="Genomic_DNA"/>
</dbReference>
<gene>
    <name evidence="1" type="ORF">SMRZ_LOCUS16101</name>
</gene>
<keyword evidence="2" id="KW-1185">Reference proteome</keyword>
<dbReference type="AlphaFoldDB" id="A0A183MJ76"/>
<dbReference type="InterPro" id="IPR045609">
    <property type="entry name" value="DUF6451"/>
</dbReference>
<dbReference type="Proteomes" id="UP000277204">
    <property type="component" value="Unassembled WGS sequence"/>
</dbReference>
<evidence type="ECO:0000313" key="1">
    <source>
        <dbReference type="EMBL" id="VDP19968.1"/>
    </source>
</evidence>
<protein>
    <submittedName>
        <fullName evidence="1">Uncharacterized protein</fullName>
    </submittedName>
</protein>
<evidence type="ECO:0000313" key="2">
    <source>
        <dbReference type="Proteomes" id="UP000277204"/>
    </source>
</evidence>
<proteinExistence type="predicted"/>
<organism evidence="1 2">
    <name type="scientific">Schistosoma margrebowiei</name>
    <dbReference type="NCBI Taxonomy" id="48269"/>
    <lineage>
        <taxon>Eukaryota</taxon>
        <taxon>Metazoa</taxon>
        <taxon>Spiralia</taxon>
        <taxon>Lophotrochozoa</taxon>
        <taxon>Platyhelminthes</taxon>
        <taxon>Trematoda</taxon>
        <taxon>Digenea</taxon>
        <taxon>Strigeidida</taxon>
        <taxon>Schistosomatoidea</taxon>
        <taxon>Schistosomatidae</taxon>
        <taxon>Schistosoma</taxon>
    </lineage>
</organism>